<dbReference type="Gene3D" id="3.30.300.10">
    <property type="match status" value="3"/>
</dbReference>
<evidence type="ECO:0000259" key="15">
    <source>
        <dbReference type="Pfam" id="PF02772"/>
    </source>
</evidence>
<name>A0A1G2PJZ8_9BACT</name>
<evidence type="ECO:0000256" key="7">
    <source>
        <dbReference type="ARBA" id="ARBA00022679"/>
    </source>
</evidence>
<keyword evidence="9" id="KW-0547">Nucleotide-binding</keyword>
<feature type="domain" description="S-adenosylmethionine synthetase N-terminal" evidence="14">
    <location>
        <begin position="2"/>
        <end position="77"/>
    </location>
</feature>
<keyword evidence="8 13" id="KW-0479">Metal-binding</keyword>
<evidence type="ECO:0000256" key="5">
    <source>
        <dbReference type="ARBA" id="ARBA00012828"/>
    </source>
</evidence>
<dbReference type="Proteomes" id="UP000177629">
    <property type="component" value="Unassembled WGS sequence"/>
</dbReference>
<evidence type="ECO:0000256" key="3">
    <source>
        <dbReference type="ARBA" id="ARBA00005224"/>
    </source>
</evidence>
<evidence type="ECO:0000256" key="10">
    <source>
        <dbReference type="ARBA" id="ARBA00022840"/>
    </source>
</evidence>
<evidence type="ECO:0000313" key="18">
    <source>
        <dbReference type="Proteomes" id="UP000177629"/>
    </source>
</evidence>
<comment type="subcellular location">
    <subcellularLocation>
        <location evidence="13">Cytoplasm</location>
    </subcellularLocation>
</comment>
<reference evidence="17 18" key="1">
    <citation type="journal article" date="2016" name="Nat. Commun.">
        <title>Thousands of microbial genomes shed light on interconnected biogeochemical processes in an aquifer system.</title>
        <authorList>
            <person name="Anantharaman K."/>
            <person name="Brown C.T."/>
            <person name="Hug L.A."/>
            <person name="Sharon I."/>
            <person name="Castelle C.J."/>
            <person name="Probst A.J."/>
            <person name="Thomas B.C."/>
            <person name="Singh A."/>
            <person name="Wilkins M.J."/>
            <person name="Karaoz U."/>
            <person name="Brodie E.L."/>
            <person name="Williams K.H."/>
            <person name="Hubbard S.S."/>
            <person name="Banfield J.F."/>
        </authorList>
    </citation>
    <scope>NUCLEOTIDE SEQUENCE [LARGE SCALE GENOMIC DNA]</scope>
</reference>
<evidence type="ECO:0000259" key="14">
    <source>
        <dbReference type="Pfam" id="PF00438"/>
    </source>
</evidence>
<evidence type="ECO:0000256" key="1">
    <source>
        <dbReference type="ARBA" id="ARBA00001946"/>
    </source>
</evidence>
<dbReference type="GO" id="GO:0005737">
    <property type="term" value="C:cytoplasm"/>
    <property type="evidence" value="ECO:0007669"/>
    <property type="project" value="UniProtKB-SubCell"/>
</dbReference>
<dbReference type="STRING" id="1802362.A2806_00465"/>
<feature type="domain" description="S-adenosylmethionine synthetase C-terminal" evidence="16">
    <location>
        <begin position="207"/>
        <end position="283"/>
    </location>
</feature>
<dbReference type="EC" id="2.5.1.6" evidence="5"/>
<dbReference type="PROSITE" id="PS00376">
    <property type="entry name" value="ADOMET_SYNTHASE_1"/>
    <property type="match status" value="1"/>
</dbReference>
<protein>
    <recommendedName>
        <fullName evidence="5">methionine adenosyltransferase</fullName>
        <ecNumber evidence="5">2.5.1.6</ecNumber>
    </recommendedName>
</protein>
<dbReference type="InterPro" id="IPR022629">
    <property type="entry name" value="S-AdoMet_synt_central"/>
</dbReference>
<dbReference type="InterPro" id="IPR022628">
    <property type="entry name" value="S-AdoMet_synt_N"/>
</dbReference>
<evidence type="ECO:0000256" key="11">
    <source>
        <dbReference type="ARBA" id="ARBA00022842"/>
    </source>
</evidence>
<comment type="cofactor">
    <cofactor evidence="1">
        <name>Mg(2+)</name>
        <dbReference type="ChEBI" id="CHEBI:18420"/>
    </cofactor>
</comment>
<dbReference type="SUPFAM" id="SSF55973">
    <property type="entry name" value="S-adenosylmethionine synthetase"/>
    <property type="match status" value="3"/>
</dbReference>
<dbReference type="Pfam" id="PF02773">
    <property type="entry name" value="S-AdoMet_synt_C"/>
    <property type="match status" value="1"/>
</dbReference>
<comment type="subunit">
    <text evidence="13">Homotetramer.</text>
</comment>
<dbReference type="Pfam" id="PF02772">
    <property type="entry name" value="S-AdoMet_synt_M"/>
    <property type="match status" value="1"/>
</dbReference>
<evidence type="ECO:0000256" key="9">
    <source>
        <dbReference type="ARBA" id="ARBA00022741"/>
    </source>
</evidence>
<gene>
    <name evidence="17" type="ORF">A2806_00465</name>
</gene>
<comment type="similarity">
    <text evidence="4">Belongs to the AdoMet synthase family.</text>
</comment>
<dbReference type="GO" id="GO:0005524">
    <property type="term" value="F:ATP binding"/>
    <property type="evidence" value="ECO:0007669"/>
    <property type="project" value="UniProtKB-KW"/>
</dbReference>
<dbReference type="UniPathway" id="UPA00315">
    <property type="reaction ID" value="UER00080"/>
</dbReference>
<organism evidence="17 18">
    <name type="scientific">Candidatus Terrybacteria bacterium RIFCSPHIGHO2_01_FULL_48_17</name>
    <dbReference type="NCBI Taxonomy" id="1802362"/>
    <lineage>
        <taxon>Bacteria</taxon>
        <taxon>Candidatus Terryibacteriota</taxon>
    </lineage>
</organism>
<dbReference type="InterPro" id="IPR022630">
    <property type="entry name" value="S-AdoMet_synt_C"/>
</dbReference>
<dbReference type="PANTHER" id="PTHR11964">
    <property type="entry name" value="S-ADENOSYLMETHIONINE SYNTHETASE"/>
    <property type="match status" value="1"/>
</dbReference>
<accession>A0A1G2PJZ8</accession>
<evidence type="ECO:0000256" key="12">
    <source>
        <dbReference type="ARBA" id="ARBA00022958"/>
    </source>
</evidence>
<dbReference type="GO" id="GO:0004478">
    <property type="term" value="F:methionine adenosyltransferase activity"/>
    <property type="evidence" value="ECO:0007669"/>
    <property type="project" value="UniProtKB-EC"/>
</dbReference>
<dbReference type="GO" id="GO:0046872">
    <property type="term" value="F:metal ion binding"/>
    <property type="evidence" value="ECO:0007669"/>
    <property type="project" value="UniProtKB-KW"/>
</dbReference>
<evidence type="ECO:0000256" key="4">
    <source>
        <dbReference type="ARBA" id="ARBA00009685"/>
    </source>
</evidence>
<keyword evidence="12 13" id="KW-0630">Potassium</keyword>
<dbReference type="GO" id="GO:0006556">
    <property type="term" value="P:S-adenosylmethionine biosynthetic process"/>
    <property type="evidence" value="ECO:0007669"/>
    <property type="project" value="UniProtKB-UniPathway"/>
</dbReference>
<dbReference type="AlphaFoldDB" id="A0A1G2PJZ8"/>
<dbReference type="EMBL" id="MHSS01000005">
    <property type="protein sequence ID" value="OHA48617.1"/>
    <property type="molecule type" value="Genomic_DNA"/>
</dbReference>
<dbReference type="GO" id="GO:0006730">
    <property type="term" value="P:one-carbon metabolic process"/>
    <property type="evidence" value="ECO:0007669"/>
    <property type="project" value="UniProtKB-KW"/>
</dbReference>
<proteinExistence type="inferred from homology"/>
<dbReference type="Pfam" id="PF00438">
    <property type="entry name" value="S-AdoMet_synt_N"/>
    <property type="match status" value="1"/>
</dbReference>
<evidence type="ECO:0000313" key="17">
    <source>
        <dbReference type="EMBL" id="OHA48617.1"/>
    </source>
</evidence>
<comment type="caution">
    <text evidence="17">The sequence shown here is derived from an EMBL/GenBank/DDBJ whole genome shotgun (WGS) entry which is preliminary data.</text>
</comment>
<comment type="cofactor">
    <cofactor evidence="2">
        <name>K(+)</name>
        <dbReference type="ChEBI" id="CHEBI:29103"/>
    </cofactor>
</comment>
<dbReference type="InterPro" id="IPR022636">
    <property type="entry name" value="S-AdoMet_synthetase_sfam"/>
</dbReference>
<dbReference type="PROSITE" id="PS00377">
    <property type="entry name" value="ADOMET_SYNTHASE_2"/>
    <property type="match status" value="1"/>
</dbReference>
<evidence type="ECO:0000256" key="2">
    <source>
        <dbReference type="ARBA" id="ARBA00001958"/>
    </source>
</evidence>
<sequence>MRTAEYIRIGHPDKVCDLMADAVLDAYLDQDPTSRVAVEVMGGHGKVFVVGEVTSAAHIDVPSLVAQTYKDIGYNDSLQIAVNIVSQSPDIAAGVDIGGAGDQGITVGYATPETPEMLPKELVLARRICSGLDDASRTTAAYLGPDGKAQVTLDDKGNATTVVASAQHAHDADPRLVYDTIADIVHAAVGEGTYQLLINPTGIFTFGGFLADSGATGRKIVCDQYGPRVRIGGGSFSGKDPTKVDRSGAYFARWRARRIAKKTGVEALVEYAWAIGSPKPLAAVGDTDELPTVAGMITQLDLRRPIYYNATMKGHYGSPDLPWEQD</sequence>
<keyword evidence="11 13" id="KW-0460">Magnesium</keyword>
<evidence type="ECO:0000256" key="8">
    <source>
        <dbReference type="ARBA" id="ARBA00022723"/>
    </source>
</evidence>
<evidence type="ECO:0000256" key="13">
    <source>
        <dbReference type="RuleBase" id="RU000542"/>
    </source>
</evidence>
<keyword evidence="6" id="KW-0554">One-carbon metabolism</keyword>
<keyword evidence="10" id="KW-0067">ATP-binding</keyword>
<evidence type="ECO:0000256" key="6">
    <source>
        <dbReference type="ARBA" id="ARBA00022563"/>
    </source>
</evidence>
<dbReference type="InterPro" id="IPR022631">
    <property type="entry name" value="ADOMET_SYNTHASE_CS"/>
</dbReference>
<keyword evidence="7" id="KW-0808">Transferase</keyword>
<dbReference type="InterPro" id="IPR002133">
    <property type="entry name" value="S-AdoMet_synthetase"/>
</dbReference>
<feature type="domain" description="S-adenosylmethionine synthetase central" evidence="15">
    <location>
        <begin position="99"/>
        <end position="204"/>
    </location>
</feature>
<evidence type="ECO:0000259" key="16">
    <source>
        <dbReference type="Pfam" id="PF02773"/>
    </source>
</evidence>
<comment type="pathway">
    <text evidence="3">Amino-acid biosynthesis; S-adenosyl-L-methionine biosynthesis; S-adenosyl-L-methionine from L-methionine: step 1/1.</text>
</comment>